<proteinExistence type="predicted"/>
<evidence type="ECO:0000313" key="1">
    <source>
        <dbReference type="EMBL" id="RED97896.1"/>
    </source>
</evidence>
<sequence>MFRQSGPLLNIFNNQPISSTNFRWTGLTHTFKNGILWKETIRNEL</sequence>
<keyword evidence="2" id="KW-1185">Reference proteome</keyword>
<dbReference type="EMBL" id="QREG01000011">
    <property type="protein sequence ID" value="RED97896.1"/>
    <property type="molecule type" value="Genomic_DNA"/>
</dbReference>
<comment type="caution">
    <text evidence="1">The sequence shown here is derived from an EMBL/GenBank/DDBJ whole genome shotgun (WGS) entry which is preliminary data.</text>
</comment>
<protein>
    <submittedName>
        <fullName evidence="1">Uncharacterized protein</fullName>
    </submittedName>
</protein>
<accession>A0A3D9L1G0</accession>
<evidence type="ECO:0000313" key="2">
    <source>
        <dbReference type="Proteomes" id="UP000256779"/>
    </source>
</evidence>
<dbReference type="AlphaFoldDB" id="A0A3D9L1G0"/>
<name>A0A3D9L1G0_MARFU</name>
<gene>
    <name evidence="1" type="ORF">C7460_11137</name>
</gene>
<organism evidence="1 2">
    <name type="scientific">Marinoscillum furvescens DSM 4134</name>
    <dbReference type="NCBI Taxonomy" id="1122208"/>
    <lineage>
        <taxon>Bacteria</taxon>
        <taxon>Pseudomonadati</taxon>
        <taxon>Bacteroidota</taxon>
        <taxon>Cytophagia</taxon>
        <taxon>Cytophagales</taxon>
        <taxon>Reichenbachiellaceae</taxon>
        <taxon>Marinoscillum</taxon>
    </lineage>
</organism>
<dbReference type="Proteomes" id="UP000256779">
    <property type="component" value="Unassembled WGS sequence"/>
</dbReference>
<reference evidence="1 2" key="1">
    <citation type="submission" date="2018-07" db="EMBL/GenBank/DDBJ databases">
        <title>Genomic Encyclopedia of Type Strains, Phase IV (KMG-IV): sequencing the most valuable type-strain genomes for metagenomic binning, comparative biology and taxonomic classification.</title>
        <authorList>
            <person name="Goeker M."/>
        </authorList>
    </citation>
    <scope>NUCLEOTIDE SEQUENCE [LARGE SCALE GENOMIC DNA]</scope>
    <source>
        <strain evidence="1 2">DSM 4134</strain>
    </source>
</reference>